<proteinExistence type="predicted"/>
<name>A0ABY3Z1A0_STRRM</name>
<dbReference type="RefSeq" id="WP_391870150.1">
    <property type="nucleotide sequence ID" value="NZ_CP043497.1"/>
</dbReference>
<protein>
    <recommendedName>
        <fullName evidence="3">TetR family transcriptional regulator</fullName>
    </recommendedName>
</protein>
<evidence type="ECO:0000313" key="2">
    <source>
        <dbReference type="Proteomes" id="UP000829494"/>
    </source>
</evidence>
<evidence type="ECO:0000313" key="1">
    <source>
        <dbReference type="EMBL" id="UNZ04100.1"/>
    </source>
</evidence>
<dbReference type="GeneID" id="66856795"/>
<reference evidence="1 2" key="1">
    <citation type="submission" date="2022-03" db="EMBL/GenBank/DDBJ databases">
        <title>Complete genome of Streptomyces rimosus ssp. rimosus R7 (=ATCC 10970).</title>
        <authorList>
            <person name="Beganovic S."/>
            <person name="Ruckert C."/>
            <person name="Busche T."/>
            <person name="Kalinowski J."/>
            <person name="Wittmann C."/>
        </authorList>
    </citation>
    <scope>NUCLEOTIDE SEQUENCE [LARGE SCALE GENOMIC DNA]</scope>
    <source>
        <strain evidence="1 2">R7</strain>
    </source>
</reference>
<accession>A0ABY3Z1A0</accession>
<gene>
    <name evidence="1" type="ORF">SRIMR7_18235</name>
</gene>
<dbReference type="Gene3D" id="1.10.357.10">
    <property type="entry name" value="Tetracycline Repressor, domain 2"/>
    <property type="match status" value="1"/>
</dbReference>
<sequence length="55" mass="5358">MPAAGHGQLAPGVDPDAVAGLLALLAYGVNLRSRTGADPAALEATVTGALALYAK</sequence>
<dbReference type="SUPFAM" id="SSF48498">
    <property type="entry name" value="Tetracyclin repressor-like, C-terminal domain"/>
    <property type="match status" value="1"/>
</dbReference>
<dbReference type="EMBL" id="CP094298">
    <property type="protein sequence ID" value="UNZ04100.1"/>
    <property type="molecule type" value="Genomic_DNA"/>
</dbReference>
<dbReference type="Proteomes" id="UP000829494">
    <property type="component" value="Chromosome"/>
</dbReference>
<dbReference type="InterPro" id="IPR036271">
    <property type="entry name" value="Tet_transcr_reg_TetR-rel_C_sf"/>
</dbReference>
<keyword evidence="2" id="KW-1185">Reference proteome</keyword>
<organism evidence="1 2">
    <name type="scientific">Streptomyces rimosus subsp. rimosus</name>
    <dbReference type="NCBI Taxonomy" id="132474"/>
    <lineage>
        <taxon>Bacteria</taxon>
        <taxon>Bacillati</taxon>
        <taxon>Actinomycetota</taxon>
        <taxon>Actinomycetes</taxon>
        <taxon>Kitasatosporales</taxon>
        <taxon>Streptomycetaceae</taxon>
        <taxon>Streptomyces</taxon>
    </lineage>
</organism>
<evidence type="ECO:0008006" key="3">
    <source>
        <dbReference type="Google" id="ProtNLM"/>
    </source>
</evidence>